<dbReference type="EMBL" id="QZMU01000001">
    <property type="protein sequence ID" value="RRQ20788.1"/>
    <property type="molecule type" value="Genomic_DNA"/>
</dbReference>
<sequence length="345" mass="39450">MKKRIVICADGTWNRPEKDLTQDFCTNVLKLARAISPIGADGVPQQVFYDWGVGSYYDPVVGGATGKGLHKNIMDDYRYIVQNYKPGDELYLFGFSRGAYTVRCLCGLINNVGIVTRPVAHMIQQAFDHYKNPGRAYKPDGKKSIEFREAHSHPSRSVDFVGVWDTVGAMGIPISFLGLFDDKDEFYDTKLGRNVRMARHAMAIDERRIDFTPTVWQPRENMDIRQVWFAGAHSNVGGSYKPDTDGRILSDIPLVWMVNEATRTGLSFESHLGQQISGSPFATLHNSRRHFYRLRQEHLRNLDHDKGEVLFHASVRQRFEGDPNYRPQNLVDYLDEYGWPDELVE</sequence>
<evidence type="ECO:0000313" key="3">
    <source>
        <dbReference type="Proteomes" id="UP000287798"/>
    </source>
</evidence>
<accession>A0A426QGA9</accession>
<dbReference type="Proteomes" id="UP000287798">
    <property type="component" value="Unassembled WGS sequence"/>
</dbReference>
<keyword evidence="3" id="KW-1185">Reference proteome</keyword>
<evidence type="ECO:0000313" key="2">
    <source>
        <dbReference type="EMBL" id="RRQ20788.1"/>
    </source>
</evidence>
<gene>
    <name evidence="2" type="ORF">D6C00_01540</name>
</gene>
<dbReference type="RefSeq" id="WP_125180003.1">
    <property type="nucleotide sequence ID" value="NZ_QZMU01000001.1"/>
</dbReference>
<comment type="caution">
    <text evidence="2">The sequence shown here is derived from an EMBL/GenBank/DDBJ whole genome shotgun (WGS) entry which is preliminary data.</text>
</comment>
<reference evidence="2 3" key="1">
    <citation type="journal article" date="2010" name="Int. J. Syst. Evol. Microbiol.">
        <title>Thiohalobacter thiocyanaticus gen. nov., sp. nov., a moderately halophilic, sulfur-oxidizing gammaproteobacterium from hypersaline lakes, that utilizes thiocyanate.</title>
        <authorList>
            <person name="Sorokin D.Y."/>
            <person name="Kovaleva O.L."/>
            <person name="Tourova T.P."/>
            <person name="Muyzer G."/>
        </authorList>
    </citation>
    <scope>NUCLEOTIDE SEQUENCE [LARGE SCALE GENOMIC DNA]</scope>
    <source>
        <strain evidence="2 3">Hrh1</strain>
    </source>
</reference>
<feature type="domain" description="T6SS Phospholipase effector Tle1-like catalytic" evidence="1">
    <location>
        <begin position="3"/>
        <end position="260"/>
    </location>
</feature>
<protein>
    <submittedName>
        <fullName evidence="2">DUF2235 domain-containing protein</fullName>
    </submittedName>
</protein>
<dbReference type="PANTHER" id="PTHR33840">
    <property type="match status" value="1"/>
</dbReference>
<dbReference type="PANTHER" id="PTHR33840:SF1">
    <property type="entry name" value="TLE1 PHOSPHOLIPASE DOMAIN-CONTAINING PROTEIN"/>
    <property type="match status" value="1"/>
</dbReference>
<proteinExistence type="predicted"/>
<name>A0A426QGA9_9GAMM</name>
<evidence type="ECO:0000259" key="1">
    <source>
        <dbReference type="Pfam" id="PF09994"/>
    </source>
</evidence>
<dbReference type="InterPro" id="IPR018712">
    <property type="entry name" value="Tle1-like_cat"/>
</dbReference>
<organism evidence="2 3">
    <name type="scientific">Thiohalobacter thiocyanaticus</name>
    <dbReference type="NCBI Taxonomy" id="585455"/>
    <lineage>
        <taxon>Bacteria</taxon>
        <taxon>Pseudomonadati</taxon>
        <taxon>Pseudomonadota</taxon>
        <taxon>Gammaproteobacteria</taxon>
        <taxon>Thiohalobacterales</taxon>
        <taxon>Thiohalobacteraceae</taxon>
        <taxon>Thiohalobacter</taxon>
    </lineage>
</organism>
<dbReference type="AlphaFoldDB" id="A0A426QGA9"/>
<dbReference type="OrthoDB" id="4378831at2"/>
<dbReference type="Pfam" id="PF09994">
    <property type="entry name" value="T6SS_Tle1-like_cat"/>
    <property type="match status" value="1"/>
</dbReference>